<keyword evidence="18" id="KW-0407">Ion channel</keyword>
<feature type="domain" description="Ionotropic glutamate receptor L-glutamate and glycine-binding" evidence="31">
    <location>
        <begin position="1"/>
        <end position="50"/>
    </location>
</feature>
<dbReference type="InterPro" id="IPR019594">
    <property type="entry name" value="Glu/Gly-bd"/>
</dbReference>
<keyword evidence="13 28" id="KW-1015">Disulfide bond</keyword>
<keyword evidence="15" id="KW-0325">Glycoprotein</keyword>
<keyword evidence="33" id="KW-1185">Reference proteome</keyword>
<dbReference type="GO" id="GO:0034702">
    <property type="term" value="C:monoatomic ion channel complex"/>
    <property type="evidence" value="ECO:0007669"/>
    <property type="project" value="UniProtKB-ARBA"/>
</dbReference>
<keyword evidence="8 29" id="KW-1133">Transmembrane helix</keyword>
<feature type="binding site" evidence="26">
    <location>
        <position position="279"/>
    </location>
    <ligand>
        <name>L-glutamate</name>
        <dbReference type="ChEBI" id="CHEBI:29985"/>
    </ligand>
</feature>
<comment type="subcellular location">
    <subcellularLocation>
        <location evidence="1">Cell membrane</location>
        <topology evidence="1">Multi-pass membrane protein</topology>
    </subcellularLocation>
    <subcellularLocation>
        <location evidence="19">Postsynaptic cell membrane</location>
    </subcellularLocation>
</comment>
<keyword evidence="16" id="KW-0628">Postsynaptic cell membrane</keyword>
<name>A7SPJ5_NEMVE</name>
<evidence type="ECO:0000256" key="22">
    <source>
        <dbReference type="ARBA" id="ARBA00053391"/>
    </source>
</evidence>
<dbReference type="GO" id="GO:0045211">
    <property type="term" value="C:postsynaptic membrane"/>
    <property type="evidence" value="ECO:0007669"/>
    <property type="project" value="UniProtKB-SubCell"/>
</dbReference>
<dbReference type="SUPFAM" id="SSF53850">
    <property type="entry name" value="Periplasmic binding protein-like II"/>
    <property type="match status" value="1"/>
</dbReference>
<evidence type="ECO:0000256" key="8">
    <source>
        <dbReference type="ARBA" id="ARBA00022989"/>
    </source>
</evidence>
<dbReference type="EMBL" id="DS469734">
    <property type="protein sequence ID" value="EDO34363.1"/>
    <property type="molecule type" value="Genomic_DNA"/>
</dbReference>
<evidence type="ECO:0000256" key="24">
    <source>
        <dbReference type="ARBA" id="ARBA00064905"/>
    </source>
</evidence>
<dbReference type="Gene3D" id="3.40.190.10">
    <property type="entry name" value="Periplasmic binding protein-like II"/>
    <property type="match status" value="3"/>
</dbReference>
<dbReference type="Proteomes" id="UP000001593">
    <property type="component" value="Unassembled WGS sequence"/>
</dbReference>
<feature type="domain" description="Ionotropic glutamate receptor C-terminal" evidence="30">
    <location>
        <begin position="2"/>
        <end position="344"/>
    </location>
</feature>
<dbReference type="FunFam" id="3.40.190.10:FF:000045">
    <property type="entry name" value="Putative glutamate receptor ionotropic NMDA 3A"/>
    <property type="match status" value="1"/>
</dbReference>
<sequence length="385" mass="43280">CISGQMIELLELIREYVHFTYEFYLIRDHKYGSVDPVTGLWNGMVGDIITGEADMALATLTITASRSRVIDFSSPYGEVGIGILARTDTTLGSVVNMDFMIPLSSQLWTVILATILFVIIVLWVLGDWEWYLKGRSHFIPDYKRRVSLLESMTYSWSTFVHVQAGTGLPMSTSARLVALFFALAMLIVNTSYTAELAAFKVKEQFVPPISGIEDPKMQNPPPDFKFATLRDSSTEAYFRFSKDEKLRRIYEHMKDNNVEMVEDGVAKLISGEFKLYIDDQPYLEHLVSSSGNCMLRMIGRPFGISGYGIALAKNSPWTRPISNAIIKLNDMKALENLWSKWLKRKCVTQDEFGKSPSGLSIENVNGLFVVVCAGFAMCALFLGIE</sequence>
<comment type="similarity">
    <text evidence="23">Belongs to the glutamate-gated ion channel (TC 1.A.10.1) family. NR3B/GRIN3B subfamily.</text>
</comment>
<evidence type="ECO:0000256" key="21">
    <source>
        <dbReference type="ARBA" id="ARBA00036634"/>
    </source>
</evidence>
<dbReference type="GO" id="GO:0038023">
    <property type="term" value="F:signaling receptor activity"/>
    <property type="evidence" value="ECO:0007669"/>
    <property type="project" value="InterPro"/>
</dbReference>
<feature type="binding site" evidence="26">
    <location>
        <position position="233"/>
    </location>
    <ligand>
        <name>L-glutamate</name>
        <dbReference type="ChEBI" id="CHEBI:29985"/>
    </ligand>
</feature>
<protein>
    <recommendedName>
        <fullName evidence="25">Glutamate receptor ionotropic, NMDA 3B</fullName>
    </recommendedName>
</protein>
<evidence type="ECO:0000256" key="15">
    <source>
        <dbReference type="ARBA" id="ARBA00023180"/>
    </source>
</evidence>
<dbReference type="OMA" id="YEPERIC"/>
<feature type="non-terminal residue" evidence="32">
    <location>
        <position position="1"/>
    </location>
</feature>
<feature type="transmembrane region" description="Helical" evidence="29">
    <location>
        <begin position="107"/>
        <end position="126"/>
    </location>
</feature>
<dbReference type="InterPro" id="IPR001508">
    <property type="entry name" value="Iono_Glu_rcpt_met"/>
</dbReference>
<evidence type="ECO:0000256" key="13">
    <source>
        <dbReference type="ARBA" id="ARBA00023157"/>
    </source>
</evidence>
<dbReference type="STRING" id="45351.A7SPJ5"/>
<keyword evidence="10" id="KW-0175">Coiled coil</keyword>
<keyword evidence="5" id="KW-0732">Signal</keyword>
<feature type="non-terminal residue" evidence="32">
    <location>
        <position position="385"/>
    </location>
</feature>
<dbReference type="HOGENOM" id="CLU_007257_0_2_1"/>
<gene>
    <name evidence="32" type="ORF">NEMVEDRAFT_v1g11315</name>
</gene>
<evidence type="ECO:0000259" key="31">
    <source>
        <dbReference type="SMART" id="SM00918"/>
    </source>
</evidence>
<evidence type="ECO:0000256" key="14">
    <source>
        <dbReference type="ARBA" id="ARBA00023170"/>
    </source>
</evidence>
<evidence type="ECO:0000256" key="17">
    <source>
        <dbReference type="ARBA" id="ARBA00023286"/>
    </source>
</evidence>
<evidence type="ECO:0000256" key="3">
    <source>
        <dbReference type="ARBA" id="ARBA00022475"/>
    </source>
</evidence>
<evidence type="ECO:0000259" key="30">
    <source>
        <dbReference type="SMART" id="SM00079"/>
    </source>
</evidence>
<evidence type="ECO:0000256" key="1">
    <source>
        <dbReference type="ARBA" id="ARBA00004651"/>
    </source>
</evidence>
<feature type="site" description="Crucial to convey clamshell closure to channel opening" evidence="27">
    <location>
        <position position="209"/>
    </location>
</feature>
<dbReference type="InParanoid" id="A7SPJ5"/>
<evidence type="ECO:0000256" key="12">
    <source>
        <dbReference type="ARBA" id="ARBA00023136"/>
    </source>
</evidence>
<keyword evidence="4 29" id="KW-0812">Transmembrane</keyword>
<accession>A7SPJ5</accession>
<dbReference type="eggNOG" id="KOG4440">
    <property type="taxonomic scope" value="Eukaryota"/>
</dbReference>
<keyword evidence="6" id="KW-0106">Calcium</keyword>
<keyword evidence="14" id="KW-0675">Receptor</keyword>
<keyword evidence="3" id="KW-1003">Cell membrane</keyword>
<feature type="binding site" evidence="26">
    <location>
        <position position="61"/>
    </location>
    <ligand>
        <name>L-glutamate</name>
        <dbReference type="ChEBI" id="CHEBI:29985"/>
    </ligand>
</feature>
<dbReference type="Pfam" id="PF00060">
    <property type="entry name" value="Lig_chan"/>
    <property type="match status" value="1"/>
</dbReference>
<evidence type="ECO:0000256" key="18">
    <source>
        <dbReference type="ARBA" id="ARBA00023303"/>
    </source>
</evidence>
<evidence type="ECO:0000256" key="20">
    <source>
        <dbReference type="ARBA" id="ARBA00036239"/>
    </source>
</evidence>
<reference evidence="32 33" key="1">
    <citation type="journal article" date="2007" name="Science">
        <title>Sea anemone genome reveals ancestral eumetazoan gene repertoire and genomic organization.</title>
        <authorList>
            <person name="Putnam N.H."/>
            <person name="Srivastava M."/>
            <person name="Hellsten U."/>
            <person name="Dirks B."/>
            <person name="Chapman J."/>
            <person name="Salamov A."/>
            <person name="Terry A."/>
            <person name="Shapiro H."/>
            <person name="Lindquist E."/>
            <person name="Kapitonov V.V."/>
            <person name="Jurka J."/>
            <person name="Genikhovich G."/>
            <person name="Grigoriev I.V."/>
            <person name="Lucas S.M."/>
            <person name="Steele R.E."/>
            <person name="Finnerty J.R."/>
            <person name="Technau U."/>
            <person name="Martindale M.Q."/>
            <person name="Rokhsar D.S."/>
        </authorList>
    </citation>
    <scope>NUCLEOTIDE SEQUENCE [LARGE SCALE GENOMIC DNA]</scope>
    <source>
        <strain evidence="33">CH2 X CH6</strain>
    </source>
</reference>
<evidence type="ECO:0000256" key="16">
    <source>
        <dbReference type="ARBA" id="ARBA00023257"/>
    </source>
</evidence>
<feature type="site" description="Interaction with the cone snail toxin Con-ikot-ikot" evidence="27">
    <location>
        <position position="239"/>
    </location>
</feature>
<evidence type="ECO:0000256" key="6">
    <source>
        <dbReference type="ARBA" id="ARBA00022837"/>
    </source>
</evidence>
<dbReference type="InterPro" id="IPR015683">
    <property type="entry name" value="Ionotropic_Glu_rcpt"/>
</dbReference>
<keyword evidence="9" id="KW-0770">Synapse</keyword>
<dbReference type="FunFam" id="3.40.190.10:FF:000078">
    <property type="entry name" value="glutamate receptor ionotropic, NMDA 3B"/>
    <property type="match status" value="1"/>
</dbReference>
<keyword evidence="17" id="KW-1071">Ligand-gated ion channel</keyword>
<comment type="catalytic activity">
    <reaction evidence="21">
        <text>Ca(2+)(in) = Ca(2+)(out)</text>
        <dbReference type="Rhea" id="RHEA:29671"/>
        <dbReference type="ChEBI" id="CHEBI:29108"/>
    </reaction>
</comment>
<comment type="catalytic activity">
    <reaction evidence="20">
        <text>Na(+)(in) = Na(+)(out)</text>
        <dbReference type="Rhea" id="RHEA:34963"/>
        <dbReference type="ChEBI" id="CHEBI:29101"/>
    </reaction>
</comment>
<dbReference type="Pfam" id="PF10613">
    <property type="entry name" value="Lig_chan-Glu_bd"/>
    <property type="match status" value="1"/>
</dbReference>
<dbReference type="GO" id="GO:0098878">
    <property type="term" value="C:neurotransmitter receptor complex"/>
    <property type="evidence" value="ECO:0007669"/>
    <property type="project" value="UniProtKB-ARBA"/>
</dbReference>
<evidence type="ECO:0000256" key="5">
    <source>
        <dbReference type="ARBA" id="ARBA00022729"/>
    </source>
</evidence>
<evidence type="ECO:0000256" key="26">
    <source>
        <dbReference type="PIRSR" id="PIRSR601508-1"/>
    </source>
</evidence>
<dbReference type="PANTHER" id="PTHR18966">
    <property type="entry name" value="IONOTROPIC GLUTAMATE RECEPTOR"/>
    <property type="match status" value="1"/>
</dbReference>
<keyword evidence="2" id="KW-0813">Transport</keyword>
<dbReference type="SMART" id="SM00079">
    <property type="entry name" value="PBPe"/>
    <property type="match status" value="1"/>
</dbReference>
<feature type="binding site" evidence="26">
    <location>
        <position position="66"/>
    </location>
    <ligand>
        <name>L-glutamate</name>
        <dbReference type="ChEBI" id="CHEBI:29985"/>
    </ligand>
</feature>
<comment type="subunit">
    <text evidence="24">Forms heterotetrameric channels that contain at least two GluN1 subunits and at least a combination of one GluN2 and one GluN3 subunits (in vitro). Forms heterotetrameric channels composed of two GluN1/zeta subunits (GRIN1), and two identical GluN3 subunits (GRIN3A or GRIN3B) (in vitro). Does not form functional homomeric channels.</text>
</comment>
<organism evidence="32 33">
    <name type="scientific">Nematostella vectensis</name>
    <name type="common">Starlet sea anemone</name>
    <dbReference type="NCBI Taxonomy" id="45351"/>
    <lineage>
        <taxon>Eukaryota</taxon>
        <taxon>Metazoa</taxon>
        <taxon>Cnidaria</taxon>
        <taxon>Anthozoa</taxon>
        <taxon>Hexacorallia</taxon>
        <taxon>Actiniaria</taxon>
        <taxon>Edwardsiidae</taxon>
        <taxon>Nematostella</taxon>
    </lineage>
</organism>
<feature type="disulfide bond" evidence="28">
    <location>
        <begin position="293"/>
        <end position="346"/>
    </location>
</feature>
<dbReference type="PhylomeDB" id="A7SPJ5"/>
<evidence type="ECO:0000256" key="27">
    <source>
        <dbReference type="PIRSR" id="PIRSR601508-2"/>
    </source>
</evidence>
<evidence type="ECO:0000256" key="7">
    <source>
        <dbReference type="ARBA" id="ARBA00022842"/>
    </source>
</evidence>
<proteinExistence type="inferred from homology"/>
<evidence type="ECO:0000256" key="23">
    <source>
        <dbReference type="ARBA" id="ARBA00061701"/>
    </source>
</evidence>
<dbReference type="InterPro" id="IPR001320">
    <property type="entry name" value="Iontro_rcpt_C"/>
</dbReference>
<feature type="transmembrane region" description="Helical" evidence="29">
    <location>
        <begin position="364"/>
        <end position="384"/>
    </location>
</feature>
<keyword evidence="12 29" id="KW-0472">Membrane</keyword>
<dbReference type="AlphaFoldDB" id="A7SPJ5"/>
<comment type="function">
    <text evidence="22">Component of a non-conventional N-methyl-D-aspartate (NMDA) receptors (NMDARs) that function as heterotetrameric, ligand-gated cation channels with low calcium permeability and low voltage-dependent block by Mg(2+). Forms glutamatergic receptor complexes with GluN1 and GluN2 subunits which are activated by glycine binding to the GluN1 and GluN3 subunits and L-glutamate binding to GluN2 subunits. Forms excitatory glycinergic receptor complexes with GluN1 alone which are activated by glycine binding to the GluN1 and GluN3 subunits. GluN3B subunit also binds D-serine and, in the absence of glycine, activates glycinergic receptor complexes, but with lower efficacy than glycine. Each GluN3 subunit confers differential attributes to channel properties, including activation, deactivation and desensitization kinetics, pH sensitivity, Ca2(+) permeability, and binding to allosteric modulators.</text>
</comment>
<evidence type="ECO:0000256" key="28">
    <source>
        <dbReference type="PIRSR" id="PIRSR601508-3"/>
    </source>
</evidence>
<evidence type="ECO:0000313" key="33">
    <source>
        <dbReference type="Proteomes" id="UP000001593"/>
    </source>
</evidence>
<evidence type="ECO:0000256" key="9">
    <source>
        <dbReference type="ARBA" id="ARBA00023018"/>
    </source>
</evidence>
<evidence type="ECO:0000256" key="11">
    <source>
        <dbReference type="ARBA" id="ARBA00023065"/>
    </source>
</evidence>
<feature type="site" description="Interaction with the cone snail toxin Con-ikot-ikot" evidence="27">
    <location>
        <position position="327"/>
    </location>
</feature>
<evidence type="ECO:0000256" key="29">
    <source>
        <dbReference type="SAM" id="Phobius"/>
    </source>
</evidence>
<feature type="binding site" evidence="26">
    <location>
        <position position="234"/>
    </location>
    <ligand>
        <name>L-glutamate</name>
        <dbReference type="ChEBI" id="CHEBI:29985"/>
    </ligand>
</feature>
<keyword evidence="7" id="KW-0460">Magnesium</keyword>
<evidence type="ECO:0000256" key="25">
    <source>
        <dbReference type="ARBA" id="ARBA00071537"/>
    </source>
</evidence>
<evidence type="ECO:0000256" key="10">
    <source>
        <dbReference type="ARBA" id="ARBA00023054"/>
    </source>
</evidence>
<evidence type="ECO:0000256" key="2">
    <source>
        <dbReference type="ARBA" id="ARBA00022448"/>
    </source>
</evidence>
<dbReference type="GO" id="GO:0005789">
    <property type="term" value="C:endoplasmic reticulum membrane"/>
    <property type="evidence" value="ECO:0007669"/>
    <property type="project" value="UniProtKB-ARBA"/>
</dbReference>
<dbReference type="SMART" id="SM00918">
    <property type="entry name" value="Lig_chan-Glu_bd"/>
    <property type="match status" value="1"/>
</dbReference>
<evidence type="ECO:0000313" key="32">
    <source>
        <dbReference type="EMBL" id="EDO34363.1"/>
    </source>
</evidence>
<dbReference type="PRINTS" id="PR00177">
    <property type="entry name" value="NMDARECEPTOR"/>
</dbReference>
<evidence type="ECO:0000256" key="19">
    <source>
        <dbReference type="ARBA" id="ARBA00034100"/>
    </source>
</evidence>
<feature type="transmembrane region" description="Helical" evidence="29">
    <location>
        <begin position="176"/>
        <end position="194"/>
    </location>
</feature>
<dbReference type="GO" id="GO:0015276">
    <property type="term" value="F:ligand-gated monoatomic ion channel activity"/>
    <property type="evidence" value="ECO:0007669"/>
    <property type="project" value="InterPro"/>
</dbReference>
<keyword evidence="11" id="KW-0406">Ion transport</keyword>
<evidence type="ECO:0000256" key="4">
    <source>
        <dbReference type="ARBA" id="ARBA00022692"/>
    </source>
</evidence>